<evidence type="ECO:0000259" key="1">
    <source>
        <dbReference type="Pfam" id="PF13466"/>
    </source>
</evidence>
<evidence type="ECO:0000313" key="2">
    <source>
        <dbReference type="EMBL" id="KYQ71800.1"/>
    </source>
</evidence>
<dbReference type="InterPro" id="IPR036513">
    <property type="entry name" value="STAS_dom_sf"/>
</dbReference>
<protein>
    <submittedName>
        <fullName evidence="2">Toluene tolerance protein</fullName>
    </submittedName>
</protein>
<dbReference type="RefSeq" id="WP_067669288.1">
    <property type="nucleotide sequence ID" value="NZ_CBCSIK010000004.1"/>
</dbReference>
<reference evidence="2 3" key="1">
    <citation type="submission" date="2016-03" db="EMBL/GenBank/DDBJ databases">
        <title>Acinetobacter genomospecies 28 strain ANC 4149.</title>
        <authorList>
            <person name="Radolfova-Krizova L."/>
            <person name="Nemec A."/>
        </authorList>
    </citation>
    <scope>NUCLEOTIDE SEQUENCE [LARGE SCALE GENOMIC DNA]</scope>
    <source>
        <strain evidence="2 3">ANC 4149</strain>
    </source>
</reference>
<comment type="caution">
    <text evidence="2">The sequence shown here is derived from an EMBL/GenBank/DDBJ whole genome shotgun (WGS) entry which is preliminary data.</text>
</comment>
<dbReference type="SUPFAM" id="SSF52091">
    <property type="entry name" value="SpoIIaa-like"/>
    <property type="match status" value="1"/>
</dbReference>
<feature type="domain" description="MlaB-like STAS" evidence="1">
    <location>
        <begin position="10"/>
        <end position="84"/>
    </location>
</feature>
<organism evidence="2 3">
    <name type="scientific">Acinetobacter pragensis</name>
    <dbReference type="NCBI Taxonomy" id="1806892"/>
    <lineage>
        <taxon>Bacteria</taxon>
        <taxon>Pseudomonadati</taxon>
        <taxon>Pseudomonadota</taxon>
        <taxon>Gammaproteobacteria</taxon>
        <taxon>Moraxellales</taxon>
        <taxon>Moraxellaceae</taxon>
        <taxon>Acinetobacter</taxon>
    </lineage>
</organism>
<dbReference type="InterPro" id="IPR058548">
    <property type="entry name" value="MlaB-like_STAS"/>
</dbReference>
<name>A0A151Y1D7_9GAMM</name>
<dbReference type="EMBL" id="LUAW01000022">
    <property type="protein sequence ID" value="KYQ71800.1"/>
    <property type="molecule type" value="Genomic_DNA"/>
</dbReference>
<keyword evidence="3" id="KW-1185">Reference proteome</keyword>
<dbReference type="STRING" id="1806892.AZH43_13320"/>
<evidence type="ECO:0000313" key="3">
    <source>
        <dbReference type="Proteomes" id="UP000076276"/>
    </source>
</evidence>
<dbReference type="Pfam" id="PF13466">
    <property type="entry name" value="STAS_2"/>
    <property type="match status" value="1"/>
</dbReference>
<accession>A0A151Y1D7</accession>
<gene>
    <name evidence="2" type="ORF">AZH43_13320</name>
</gene>
<dbReference type="AlphaFoldDB" id="A0A151Y1D7"/>
<proteinExistence type="predicted"/>
<dbReference type="Proteomes" id="UP000076276">
    <property type="component" value="Unassembled WGS sequence"/>
</dbReference>
<sequence>MIKFDQQEMQVAGKIDYSNAEQYYQNGLKVIQANPQYPIVVNLSQLEQGSTLALAVLVRWLRQTPNAQGLQFKSVPAKMMNIIQACHLEDDLQLI</sequence>
<dbReference type="Gene3D" id="3.30.750.24">
    <property type="entry name" value="STAS domain"/>
    <property type="match status" value="1"/>
</dbReference>
<dbReference type="OrthoDB" id="6706370at2"/>